<dbReference type="SUPFAM" id="SSF55383">
    <property type="entry name" value="Copper amine oxidase, domain N"/>
    <property type="match status" value="1"/>
</dbReference>
<feature type="region of interest" description="Disordered" evidence="1">
    <location>
        <begin position="410"/>
        <end position="437"/>
    </location>
</feature>
<dbReference type="STRING" id="39480.EUAN_09350"/>
<reference evidence="4 5" key="1">
    <citation type="submission" date="2016-09" db="EMBL/GenBank/DDBJ databases">
        <title>Genome sequence of Eubacterium angustum.</title>
        <authorList>
            <person name="Poehlein A."/>
            <person name="Daniel R."/>
        </authorList>
    </citation>
    <scope>NUCLEOTIDE SEQUENCE [LARGE SCALE GENOMIC DNA]</scope>
    <source>
        <strain evidence="4 5">DSM 1989</strain>
    </source>
</reference>
<keyword evidence="5" id="KW-1185">Reference proteome</keyword>
<dbReference type="Proteomes" id="UP000180254">
    <property type="component" value="Unassembled WGS sequence"/>
</dbReference>
<organism evidence="4 5">
    <name type="scientific">Andreesenia angusta</name>
    <dbReference type="NCBI Taxonomy" id="39480"/>
    <lineage>
        <taxon>Bacteria</taxon>
        <taxon>Bacillati</taxon>
        <taxon>Bacillota</taxon>
        <taxon>Tissierellia</taxon>
        <taxon>Tissierellales</taxon>
        <taxon>Gottschalkiaceae</taxon>
        <taxon>Andreesenia</taxon>
    </lineage>
</organism>
<dbReference type="Pfam" id="PF07833">
    <property type="entry name" value="Cu_amine_oxidN1"/>
    <property type="match status" value="1"/>
</dbReference>
<dbReference type="Gene3D" id="3.30.457.10">
    <property type="entry name" value="Copper amine oxidase-like, N-terminal domain"/>
    <property type="match status" value="1"/>
</dbReference>
<dbReference type="EC" id="3.2.1.96" evidence="4"/>
<dbReference type="Pfam" id="PF01832">
    <property type="entry name" value="Glucosaminidase"/>
    <property type="match status" value="1"/>
</dbReference>
<feature type="signal peptide" evidence="2">
    <location>
        <begin position="1"/>
        <end position="22"/>
    </location>
</feature>
<protein>
    <submittedName>
        <fullName evidence="4">Beta-N-acetylglucosaminidase</fullName>
        <ecNumber evidence="4">3.2.1.96</ecNumber>
    </submittedName>
</protein>
<dbReference type="GO" id="GO:0004040">
    <property type="term" value="F:amidase activity"/>
    <property type="evidence" value="ECO:0007669"/>
    <property type="project" value="InterPro"/>
</dbReference>
<keyword evidence="4" id="KW-0378">Hydrolase</keyword>
<dbReference type="SMART" id="SM00047">
    <property type="entry name" value="LYZ2"/>
    <property type="match status" value="1"/>
</dbReference>
<evidence type="ECO:0000256" key="2">
    <source>
        <dbReference type="SAM" id="SignalP"/>
    </source>
</evidence>
<gene>
    <name evidence="4" type="primary">lytD</name>
    <name evidence="4" type="ORF">EUAN_09350</name>
</gene>
<dbReference type="EMBL" id="MKIE01000003">
    <property type="protein sequence ID" value="OHW62372.1"/>
    <property type="molecule type" value="Genomic_DNA"/>
</dbReference>
<evidence type="ECO:0000313" key="5">
    <source>
        <dbReference type="Proteomes" id="UP000180254"/>
    </source>
</evidence>
<evidence type="ECO:0000313" key="4">
    <source>
        <dbReference type="EMBL" id="OHW62372.1"/>
    </source>
</evidence>
<keyword evidence="2" id="KW-0732">Signal</keyword>
<name>A0A1S1V740_9FIRM</name>
<sequence>MKRIISILLSCSIIASPLSTYAEDLPDILAVSAKTTSAPIATYTGALVDGKQLSLRNVGVSFNESELPTSFPAVIYEGRTMVPLRDIAEAMGADVVWNNESGEKGVTIKSKDKTIYLEIDSNYVLINGIKKKIDLGVPPKLIGRQGESHSYTMVPLRFISEEIGGVVNWSQESFQAEVVYPQLGIDRTHVELSDITSSDLNSKQLSSVSLSLSSGSAPKVYVPAESPDKIVLDIPNGKIKIGGIERKYFESHISKFPVKSVTASQLDDNNLRVTINLSSKTSFEPVFDGNNVSVVFPELSVNSLGNITLENINGREAIVLHNSSTTDYKAFTMSGRVVVDMLDTSLNTSSSVSSSSVARVRTSQYENPKEYSSGTLVTRVVLDLKSDVSKFSYTAERIGNNLALFVKNETPTAPEPSLPEEPQTPGTGGSGNQDNGAAVTYTQYNATISDMVKAQSSRLNVTDKYRNEPGFVHSSQLQTVNGMVGTVTSDAAQVRSQMDAMSFAYGTLKKGSIVSITGEENGWYRIQYTATWRNAKPEDIRYYLDPGNFPMNTAGSFQFLDLSRSSGISALELDKNVLVNKGILSGKGSSFIEAGKTYGVNEIYLVSHAFLETGNGSSSLAKGVLVSTVDGKPVEPKTVYNMFGIGAVDSNPLKLGAEKAYKEGWFTPEKAIVGGAKFISEGYISKGQNTLYEMKWHPDINKIWHQYATDIGWAYKQVNNMKKLYDLCSGYTLKYDIPVYKK</sequence>
<keyword evidence="4" id="KW-0326">Glycosidase</keyword>
<dbReference type="InterPro" id="IPR002901">
    <property type="entry name" value="MGlyc_endo_b_GlcNAc-like_dom"/>
</dbReference>
<evidence type="ECO:0000256" key="1">
    <source>
        <dbReference type="SAM" id="MobiDB-lite"/>
    </source>
</evidence>
<feature type="domain" description="Mannosyl-glycoprotein endo-beta-N-acetylglucosamidase-like" evidence="3">
    <location>
        <begin position="576"/>
        <end position="736"/>
    </location>
</feature>
<dbReference type="Pfam" id="PF11741">
    <property type="entry name" value="AMIN"/>
    <property type="match status" value="1"/>
</dbReference>
<dbReference type="RefSeq" id="WP_084655722.1">
    <property type="nucleotide sequence ID" value="NZ_MKIE01000003.1"/>
</dbReference>
<dbReference type="AlphaFoldDB" id="A0A1S1V740"/>
<dbReference type="InterPro" id="IPR036582">
    <property type="entry name" value="Mao_N_sf"/>
</dbReference>
<accession>A0A1S1V740</accession>
<evidence type="ECO:0000259" key="3">
    <source>
        <dbReference type="SMART" id="SM00047"/>
    </source>
</evidence>
<dbReference type="Gene3D" id="2.60.40.3500">
    <property type="match status" value="2"/>
</dbReference>
<dbReference type="InterPro" id="IPR021731">
    <property type="entry name" value="AMIN_dom"/>
</dbReference>
<dbReference type="Gene3D" id="2.30.30.40">
    <property type="entry name" value="SH3 Domains"/>
    <property type="match status" value="1"/>
</dbReference>
<dbReference type="InterPro" id="IPR012854">
    <property type="entry name" value="Cu_amine_oxidase-like_N"/>
</dbReference>
<proteinExistence type="predicted"/>
<dbReference type="GO" id="GO:0033925">
    <property type="term" value="F:mannosyl-glycoprotein endo-beta-N-acetylglucosaminidase activity"/>
    <property type="evidence" value="ECO:0007669"/>
    <property type="project" value="UniProtKB-EC"/>
</dbReference>
<comment type="caution">
    <text evidence="4">The sequence shown here is derived from an EMBL/GenBank/DDBJ whole genome shotgun (WGS) entry which is preliminary data.</text>
</comment>
<dbReference type="OrthoDB" id="1696489at2"/>
<dbReference type="Gene3D" id="1.10.530.10">
    <property type="match status" value="1"/>
</dbReference>
<feature type="chain" id="PRO_5012526275" evidence="2">
    <location>
        <begin position="23"/>
        <end position="742"/>
    </location>
</feature>